<organism evidence="2 3">
    <name type="scientific">Mucuna pruriens</name>
    <name type="common">Velvet bean</name>
    <name type="synonym">Dolichos pruriens</name>
    <dbReference type="NCBI Taxonomy" id="157652"/>
    <lineage>
        <taxon>Eukaryota</taxon>
        <taxon>Viridiplantae</taxon>
        <taxon>Streptophyta</taxon>
        <taxon>Embryophyta</taxon>
        <taxon>Tracheophyta</taxon>
        <taxon>Spermatophyta</taxon>
        <taxon>Magnoliopsida</taxon>
        <taxon>eudicotyledons</taxon>
        <taxon>Gunneridae</taxon>
        <taxon>Pentapetalae</taxon>
        <taxon>rosids</taxon>
        <taxon>fabids</taxon>
        <taxon>Fabales</taxon>
        <taxon>Fabaceae</taxon>
        <taxon>Papilionoideae</taxon>
        <taxon>50 kb inversion clade</taxon>
        <taxon>NPAAA clade</taxon>
        <taxon>indigoferoid/millettioid clade</taxon>
        <taxon>Phaseoleae</taxon>
        <taxon>Mucuna</taxon>
    </lineage>
</organism>
<evidence type="ECO:0000313" key="2">
    <source>
        <dbReference type="EMBL" id="RDX65838.1"/>
    </source>
</evidence>
<reference evidence="2" key="1">
    <citation type="submission" date="2018-05" db="EMBL/GenBank/DDBJ databases">
        <title>Draft genome of Mucuna pruriens seed.</title>
        <authorList>
            <person name="Nnadi N.E."/>
            <person name="Vos R."/>
            <person name="Hasami M.H."/>
            <person name="Devisetty U.K."/>
            <person name="Aguiy J.C."/>
        </authorList>
    </citation>
    <scope>NUCLEOTIDE SEQUENCE [LARGE SCALE GENOMIC DNA]</scope>
    <source>
        <strain evidence="2">JCA_2017</strain>
    </source>
</reference>
<evidence type="ECO:0000313" key="3">
    <source>
        <dbReference type="Proteomes" id="UP000257109"/>
    </source>
</evidence>
<dbReference type="Proteomes" id="UP000257109">
    <property type="component" value="Unassembled WGS sequence"/>
</dbReference>
<keyword evidence="3" id="KW-1185">Reference proteome</keyword>
<dbReference type="EMBL" id="QJKJ01013711">
    <property type="protein sequence ID" value="RDX65838.1"/>
    <property type="molecule type" value="Genomic_DNA"/>
</dbReference>
<feature type="compositionally biased region" description="Basic and acidic residues" evidence="1">
    <location>
        <begin position="82"/>
        <end position="91"/>
    </location>
</feature>
<feature type="region of interest" description="Disordered" evidence="1">
    <location>
        <begin position="64"/>
        <end position="91"/>
    </location>
</feature>
<sequence>MSNWNRGQHRMAARKESNKSQFCHNRESIRVILPKYLSVTLSHQPSLKTINLAIRTKLDCVKPSTSNRRFPRGKGTSYQDKASPREIGIDTNKRGKYNARVRWGARAGKGVGIKEESCMASLVASHGHR</sequence>
<feature type="region of interest" description="Disordered" evidence="1">
    <location>
        <begin position="1"/>
        <end position="21"/>
    </location>
</feature>
<proteinExistence type="predicted"/>
<protein>
    <submittedName>
        <fullName evidence="2">Uncharacterized protein</fullName>
    </submittedName>
</protein>
<gene>
    <name evidence="2" type="ORF">CR513_55462</name>
</gene>
<dbReference type="AlphaFoldDB" id="A0A371EIF0"/>
<accession>A0A371EIF0</accession>
<evidence type="ECO:0000256" key="1">
    <source>
        <dbReference type="SAM" id="MobiDB-lite"/>
    </source>
</evidence>
<name>A0A371EIF0_MUCPR</name>
<feature type="non-terminal residue" evidence="2">
    <location>
        <position position="1"/>
    </location>
</feature>
<comment type="caution">
    <text evidence="2">The sequence shown here is derived from an EMBL/GenBank/DDBJ whole genome shotgun (WGS) entry which is preliminary data.</text>
</comment>